<dbReference type="Proteomes" id="UP001418222">
    <property type="component" value="Unassembled WGS sequence"/>
</dbReference>
<protein>
    <submittedName>
        <fullName evidence="3">Uncharacterized protein</fullName>
    </submittedName>
</protein>
<keyword evidence="4" id="KW-1185">Reference proteome</keyword>
<dbReference type="Pfam" id="PF13516">
    <property type="entry name" value="LRR_6"/>
    <property type="match status" value="1"/>
</dbReference>
<dbReference type="EMBL" id="JBBWWQ010000004">
    <property type="protein sequence ID" value="KAK8949231.1"/>
    <property type="molecule type" value="Genomic_DNA"/>
</dbReference>
<keyword evidence="2" id="KW-0677">Repeat</keyword>
<dbReference type="Gene3D" id="3.80.10.10">
    <property type="entry name" value="Ribonuclease Inhibitor"/>
    <property type="match status" value="1"/>
</dbReference>
<name>A0AAP0GB47_9ASPA</name>
<dbReference type="SUPFAM" id="SSF52058">
    <property type="entry name" value="L domain-like"/>
    <property type="match status" value="1"/>
</dbReference>
<dbReference type="FunFam" id="3.80.10.10:FF:000320">
    <property type="entry name" value="Protein phosphatase 1 regulatory subunit pprA"/>
    <property type="match status" value="1"/>
</dbReference>
<accession>A0AAP0GB47</accession>
<evidence type="ECO:0000256" key="1">
    <source>
        <dbReference type="ARBA" id="ARBA00022614"/>
    </source>
</evidence>
<evidence type="ECO:0000313" key="4">
    <source>
        <dbReference type="Proteomes" id="UP001418222"/>
    </source>
</evidence>
<comment type="caution">
    <text evidence="3">The sequence shown here is derived from an EMBL/GenBank/DDBJ whole genome shotgun (WGS) entry which is preliminary data.</text>
</comment>
<organism evidence="3 4">
    <name type="scientific">Platanthera zijinensis</name>
    <dbReference type="NCBI Taxonomy" id="2320716"/>
    <lineage>
        <taxon>Eukaryota</taxon>
        <taxon>Viridiplantae</taxon>
        <taxon>Streptophyta</taxon>
        <taxon>Embryophyta</taxon>
        <taxon>Tracheophyta</taxon>
        <taxon>Spermatophyta</taxon>
        <taxon>Magnoliopsida</taxon>
        <taxon>Liliopsida</taxon>
        <taxon>Asparagales</taxon>
        <taxon>Orchidaceae</taxon>
        <taxon>Orchidoideae</taxon>
        <taxon>Orchideae</taxon>
        <taxon>Orchidinae</taxon>
        <taxon>Platanthera</taxon>
    </lineage>
</organism>
<proteinExistence type="predicted"/>
<dbReference type="PANTHER" id="PTHR15454">
    <property type="entry name" value="NISCHARIN RELATED"/>
    <property type="match status" value="1"/>
</dbReference>
<sequence length="123" mass="13503">MAEGVRMNGLSSCTLIRELYLADNKISYVEGLHRILKLKVLDMSFNKITTAKGLGQPVANYNSLLALNLTGNPMQVNIGNDQLQKDVQGLLPHLSYLNKLPIKPLKIREVATKCVAKAAEELG</sequence>
<dbReference type="InterPro" id="IPR032675">
    <property type="entry name" value="LRR_dom_sf"/>
</dbReference>
<evidence type="ECO:0000256" key="2">
    <source>
        <dbReference type="ARBA" id="ARBA00022737"/>
    </source>
</evidence>
<dbReference type="PANTHER" id="PTHR15454:SF37">
    <property type="entry name" value="OUTER ARM DYNEIN LIGHT CHAIN 1 PROTEIN"/>
    <property type="match status" value="1"/>
</dbReference>
<keyword evidence="1" id="KW-0433">Leucine-rich repeat</keyword>
<dbReference type="InterPro" id="IPR001611">
    <property type="entry name" value="Leu-rich_rpt"/>
</dbReference>
<gene>
    <name evidence="3" type="ORF">KSP39_PZI005544</name>
</gene>
<dbReference type="GO" id="GO:0005737">
    <property type="term" value="C:cytoplasm"/>
    <property type="evidence" value="ECO:0007669"/>
    <property type="project" value="TreeGrafter"/>
</dbReference>
<reference evidence="3 4" key="1">
    <citation type="journal article" date="2022" name="Nat. Plants">
        <title>Genomes of leafy and leafless Platanthera orchids illuminate the evolution of mycoheterotrophy.</title>
        <authorList>
            <person name="Li M.H."/>
            <person name="Liu K.W."/>
            <person name="Li Z."/>
            <person name="Lu H.C."/>
            <person name="Ye Q.L."/>
            <person name="Zhang D."/>
            <person name="Wang J.Y."/>
            <person name="Li Y.F."/>
            <person name="Zhong Z.M."/>
            <person name="Liu X."/>
            <person name="Yu X."/>
            <person name="Liu D.K."/>
            <person name="Tu X.D."/>
            <person name="Liu B."/>
            <person name="Hao Y."/>
            <person name="Liao X.Y."/>
            <person name="Jiang Y.T."/>
            <person name="Sun W.H."/>
            <person name="Chen J."/>
            <person name="Chen Y.Q."/>
            <person name="Ai Y."/>
            <person name="Zhai J.W."/>
            <person name="Wu S.S."/>
            <person name="Zhou Z."/>
            <person name="Hsiao Y.Y."/>
            <person name="Wu W.L."/>
            <person name="Chen Y.Y."/>
            <person name="Lin Y.F."/>
            <person name="Hsu J.L."/>
            <person name="Li C.Y."/>
            <person name="Wang Z.W."/>
            <person name="Zhao X."/>
            <person name="Zhong W.Y."/>
            <person name="Ma X.K."/>
            <person name="Ma L."/>
            <person name="Huang J."/>
            <person name="Chen G.Z."/>
            <person name="Huang M.Z."/>
            <person name="Huang L."/>
            <person name="Peng D.H."/>
            <person name="Luo Y.B."/>
            <person name="Zou S.Q."/>
            <person name="Chen S.P."/>
            <person name="Lan S."/>
            <person name="Tsai W.C."/>
            <person name="Van de Peer Y."/>
            <person name="Liu Z.J."/>
        </authorList>
    </citation>
    <scope>NUCLEOTIDE SEQUENCE [LARGE SCALE GENOMIC DNA]</scope>
    <source>
        <strain evidence="3">Lor287</strain>
    </source>
</reference>
<evidence type="ECO:0000313" key="3">
    <source>
        <dbReference type="EMBL" id="KAK8949231.1"/>
    </source>
</evidence>
<dbReference type="AlphaFoldDB" id="A0AAP0GB47"/>